<protein>
    <recommendedName>
        <fullName evidence="2">histidine kinase</fullName>
        <ecNumber evidence="2">2.7.13.3</ecNumber>
    </recommendedName>
</protein>
<feature type="coiled-coil region" evidence="7">
    <location>
        <begin position="129"/>
        <end position="156"/>
    </location>
</feature>
<dbReference type="PANTHER" id="PTHR43047">
    <property type="entry name" value="TWO-COMPONENT HISTIDINE PROTEIN KINASE"/>
    <property type="match status" value="1"/>
</dbReference>
<evidence type="ECO:0000259" key="9">
    <source>
        <dbReference type="PROSITE" id="PS50110"/>
    </source>
</evidence>
<dbReference type="GO" id="GO:0005886">
    <property type="term" value="C:plasma membrane"/>
    <property type="evidence" value="ECO:0007669"/>
    <property type="project" value="UniProtKB-ARBA"/>
</dbReference>
<dbReference type="SUPFAM" id="SSF52172">
    <property type="entry name" value="CheY-like"/>
    <property type="match status" value="1"/>
</dbReference>
<dbReference type="Gene3D" id="3.30.565.10">
    <property type="entry name" value="Histidine kinase-like ATPase, C-terminal domain"/>
    <property type="match status" value="1"/>
</dbReference>
<dbReference type="InterPro" id="IPR035965">
    <property type="entry name" value="PAS-like_dom_sf"/>
</dbReference>
<keyword evidence="7" id="KW-0175">Coiled coil</keyword>
<feature type="domain" description="Response regulatory" evidence="9">
    <location>
        <begin position="552"/>
        <end position="669"/>
    </location>
</feature>
<feature type="domain" description="Histidine kinase" evidence="8">
    <location>
        <begin position="308"/>
        <end position="528"/>
    </location>
</feature>
<feature type="modified residue" description="4-aspartylphosphate" evidence="6">
    <location>
        <position position="602"/>
    </location>
</feature>
<dbReference type="InterPro" id="IPR000700">
    <property type="entry name" value="PAS-assoc_C"/>
</dbReference>
<organism evidence="12 13">
    <name type="scientific">Solemya pervernicosa gill symbiont</name>
    <dbReference type="NCBI Taxonomy" id="642797"/>
    <lineage>
        <taxon>Bacteria</taxon>
        <taxon>Pseudomonadati</taxon>
        <taxon>Pseudomonadota</taxon>
        <taxon>Gammaproteobacteria</taxon>
        <taxon>sulfur-oxidizing symbionts</taxon>
    </lineage>
</organism>
<dbReference type="InterPro" id="IPR005467">
    <property type="entry name" value="His_kinase_dom"/>
</dbReference>
<dbReference type="InterPro" id="IPR003594">
    <property type="entry name" value="HATPase_dom"/>
</dbReference>
<comment type="caution">
    <text evidence="12">The sequence shown here is derived from an EMBL/GenBank/DDBJ whole genome shotgun (WGS) entry which is preliminary data.</text>
</comment>
<dbReference type="SMART" id="SM00388">
    <property type="entry name" value="HisKA"/>
    <property type="match status" value="1"/>
</dbReference>
<dbReference type="PANTHER" id="PTHR43047:SF72">
    <property type="entry name" value="OSMOSENSING HISTIDINE PROTEIN KINASE SLN1"/>
    <property type="match status" value="1"/>
</dbReference>
<dbReference type="PRINTS" id="PR00344">
    <property type="entry name" value="BCTRLSENSOR"/>
</dbReference>
<dbReference type="CDD" id="cd00130">
    <property type="entry name" value="PAS"/>
    <property type="match status" value="1"/>
</dbReference>
<dbReference type="InterPro" id="IPR013655">
    <property type="entry name" value="PAS_fold_3"/>
</dbReference>
<evidence type="ECO:0000256" key="1">
    <source>
        <dbReference type="ARBA" id="ARBA00000085"/>
    </source>
</evidence>
<comment type="catalytic activity">
    <reaction evidence="1">
        <text>ATP + protein L-histidine = ADP + protein N-phospho-L-histidine.</text>
        <dbReference type="EC" id="2.7.13.3"/>
    </reaction>
</comment>
<evidence type="ECO:0000256" key="6">
    <source>
        <dbReference type="PROSITE-ProRule" id="PRU00169"/>
    </source>
</evidence>
<feature type="domain" description="PAS" evidence="10">
    <location>
        <begin position="146"/>
        <end position="217"/>
    </location>
</feature>
<dbReference type="SMART" id="SM00387">
    <property type="entry name" value="HATPase_c"/>
    <property type="match status" value="1"/>
</dbReference>
<dbReference type="InterPro" id="IPR013656">
    <property type="entry name" value="PAS_4"/>
</dbReference>
<feature type="coiled-coil region" evidence="7">
    <location>
        <begin position="274"/>
        <end position="301"/>
    </location>
</feature>
<dbReference type="Gene3D" id="3.40.50.2300">
    <property type="match status" value="1"/>
</dbReference>
<dbReference type="SMART" id="SM00448">
    <property type="entry name" value="REC"/>
    <property type="match status" value="1"/>
</dbReference>
<dbReference type="SUPFAM" id="SSF55874">
    <property type="entry name" value="ATPase domain of HSP90 chaperone/DNA topoisomerase II/histidine kinase"/>
    <property type="match status" value="1"/>
</dbReference>
<dbReference type="Gene3D" id="3.30.450.20">
    <property type="entry name" value="PAS domain"/>
    <property type="match status" value="2"/>
</dbReference>
<evidence type="ECO:0000256" key="4">
    <source>
        <dbReference type="ARBA" id="ARBA00022679"/>
    </source>
</evidence>
<evidence type="ECO:0000256" key="3">
    <source>
        <dbReference type="ARBA" id="ARBA00022553"/>
    </source>
</evidence>
<dbReference type="Pfam" id="PF02518">
    <property type="entry name" value="HATPase_c"/>
    <property type="match status" value="1"/>
</dbReference>
<dbReference type="Pfam" id="PF08447">
    <property type="entry name" value="PAS_3"/>
    <property type="match status" value="1"/>
</dbReference>
<dbReference type="InterPro" id="IPR036890">
    <property type="entry name" value="HATPase_C_sf"/>
</dbReference>
<dbReference type="PROSITE" id="PS50113">
    <property type="entry name" value="PAC"/>
    <property type="match status" value="1"/>
</dbReference>
<dbReference type="PROSITE" id="PS50112">
    <property type="entry name" value="PAS"/>
    <property type="match status" value="1"/>
</dbReference>
<sequence length="669" mass="75394">MKDLHPKAHQGDLSLFDYIRSVSDDLVSYVAADYTYQAINASYLEFHQMGRDEVIDHTVAEILGEEIFSSTIKRQIDRCLNGEHVSFEKWFEFSSVGRRYLSVTYNPFIPSGSDDAIGVVVTARDITEYQLQQEHLERIENELRLSQKSLKKAQRIASIGSWEWDLTTDITTFSDEYFHLFGFDDNDHATREDCLGHIHPDDLDAVNKAVSDALDSSEKYSIEYRINLPNGEQKHIHGMGQTEQDNSGQTVRFFGTVHDISDRKCAEILLQKSHSELERRVKERTRELQQTNTQLVEANQAKSQFLTRMSHELRTPLNAILGFAQLLQSDHEEPLSERQTQGVEHILNGGWHLLEVVNDLLDLAAIEANKIELQLKTIHPAECIESCIELMLPLAKERAIVLNASISDCNNYNLQADLVRLKQMLLNLLSNAIKYNHEGGRVTLNCELTDTEQLRISVTDTGPGIAEGDLPILFEPFNRLYLNNHSVEGTGIGLTITKQLIERMGGNIGVSSELGQGSTFWLEFPAYRTSLPQGEQQRSRSSAAVPPDSNTTILYIEDSPSHIHLMEGLIHNMQGVRLLTASTPSLGLELAQAHRPDIILTDIGLPDMDGFEVLEQLQKSEATRAIPVIAVSANAFDRDIRKGLESGFRNYLTKPLDIGEFYKAINELR</sequence>
<dbReference type="Proteomes" id="UP000191110">
    <property type="component" value="Unassembled WGS sequence"/>
</dbReference>
<keyword evidence="5" id="KW-0418">Kinase</keyword>
<keyword evidence="13" id="KW-1185">Reference proteome</keyword>
<dbReference type="SUPFAM" id="SSF47384">
    <property type="entry name" value="Homodimeric domain of signal transducing histidine kinase"/>
    <property type="match status" value="1"/>
</dbReference>
<dbReference type="CDD" id="cd00082">
    <property type="entry name" value="HisKA"/>
    <property type="match status" value="1"/>
</dbReference>
<evidence type="ECO:0000256" key="7">
    <source>
        <dbReference type="SAM" id="Coils"/>
    </source>
</evidence>
<dbReference type="RefSeq" id="WP_078485182.1">
    <property type="nucleotide sequence ID" value="NZ_MPRL01000128.1"/>
</dbReference>
<evidence type="ECO:0000313" key="12">
    <source>
        <dbReference type="EMBL" id="OOZ38119.1"/>
    </source>
</evidence>
<dbReference type="FunFam" id="3.30.565.10:FF:000006">
    <property type="entry name" value="Sensor histidine kinase WalK"/>
    <property type="match status" value="1"/>
</dbReference>
<name>A0A1T2KZ51_9GAMM</name>
<accession>A0A1T2KZ51</accession>
<dbReference type="Gene3D" id="2.10.70.100">
    <property type="match status" value="1"/>
</dbReference>
<dbReference type="OrthoDB" id="5555388at2"/>
<dbReference type="InterPro" id="IPR011006">
    <property type="entry name" value="CheY-like_superfamily"/>
</dbReference>
<dbReference type="Pfam" id="PF00072">
    <property type="entry name" value="Response_reg"/>
    <property type="match status" value="1"/>
</dbReference>
<dbReference type="EMBL" id="MPRL01000128">
    <property type="protein sequence ID" value="OOZ38119.1"/>
    <property type="molecule type" value="Genomic_DNA"/>
</dbReference>
<dbReference type="GO" id="GO:0009927">
    <property type="term" value="F:histidine phosphotransfer kinase activity"/>
    <property type="evidence" value="ECO:0007669"/>
    <property type="project" value="TreeGrafter"/>
</dbReference>
<proteinExistence type="predicted"/>
<evidence type="ECO:0000256" key="5">
    <source>
        <dbReference type="ARBA" id="ARBA00022777"/>
    </source>
</evidence>
<dbReference type="Gene3D" id="1.10.287.130">
    <property type="match status" value="1"/>
</dbReference>
<dbReference type="InterPro" id="IPR000014">
    <property type="entry name" value="PAS"/>
</dbReference>
<evidence type="ECO:0000259" key="11">
    <source>
        <dbReference type="PROSITE" id="PS50113"/>
    </source>
</evidence>
<dbReference type="EC" id="2.7.13.3" evidence="2"/>
<dbReference type="SUPFAM" id="SSF55785">
    <property type="entry name" value="PYP-like sensor domain (PAS domain)"/>
    <property type="match status" value="2"/>
</dbReference>
<dbReference type="CDD" id="cd16922">
    <property type="entry name" value="HATPase_EvgS-ArcB-TorS-like"/>
    <property type="match status" value="1"/>
</dbReference>
<keyword evidence="4" id="KW-0808">Transferase</keyword>
<dbReference type="PROSITE" id="PS50109">
    <property type="entry name" value="HIS_KIN"/>
    <property type="match status" value="1"/>
</dbReference>
<dbReference type="NCBIfam" id="TIGR00229">
    <property type="entry name" value="sensory_box"/>
    <property type="match status" value="2"/>
</dbReference>
<dbReference type="InterPro" id="IPR003661">
    <property type="entry name" value="HisK_dim/P_dom"/>
</dbReference>
<dbReference type="AlphaFoldDB" id="A0A1T2KZ51"/>
<dbReference type="Pfam" id="PF00512">
    <property type="entry name" value="HisKA"/>
    <property type="match status" value="1"/>
</dbReference>
<evidence type="ECO:0000259" key="8">
    <source>
        <dbReference type="PROSITE" id="PS50109"/>
    </source>
</evidence>
<gene>
    <name evidence="12" type="ORF">BOW53_16510</name>
</gene>
<keyword evidence="3 6" id="KW-0597">Phosphoprotein</keyword>
<evidence type="ECO:0000313" key="13">
    <source>
        <dbReference type="Proteomes" id="UP000191110"/>
    </source>
</evidence>
<dbReference type="PROSITE" id="PS50110">
    <property type="entry name" value="RESPONSE_REGULATORY"/>
    <property type="match status" value="1"/>
</dbReference>
<dbReference type="Pfam" id="PF08448">
    <property type="entry name" value="PAS_4"/>
    <property type="match status" value="1"/>
</dbReference>
<dbReference type="InterPro" id="IPR036097">
    <property type="entry name" value="HisK_dim/P_sf"/>
</dbReference>
<reference evidence="12 13" key="1">
    <citation type="submission" date="2016-11" db="EMBL/GenBank/DDBJ databases">
        <title>Mixed transmission modes and dynamic genome evolution in an obligate animal-bacterial symbiosis.</title>
        <authorList>
            <person name="Russell S.L."/>
            <person name="Corbett-Detig R.B."/>
            <person name="Cavanaugh C.M."/>
        </authorList>
    </citation>
    <scope>NUCLEOTIDE SEQUENCE [LARGE SCALE GENOMIC DNA]</scope>
    <source>
        <strain evidence="12">Sveles-Q1</strain>
    </source>
</reference>
<evidence type="ECO:0000256" key="2">
    <source>
        <dbReference type="ARBA" id="ARBA00012438"/>
    </source>
</evidence>
<feature type="domain" description="PAC" evidence="11">
    <location>
        <begin position="220"/>
        <end position="272"/>
    </location>
</feature>
<dbReference type="InterPro" id="IPR001789">
    <property type="entry name" value="Sig_transdc_resp-reg_receiver"/>
</dbReference>
<evidence type="ECO:0000259" key="10">
    <source>
        <dbReference type="PROSITE" id="PS50112"/>
    </source>
</evidence>
<dbReference type="InterPro" id="IPR004358">
    <property type="entry name" value="Sig_transdc_His_kin-like_C"/>
</dbReference>
<dbReference type="GO" id="GO:0000155">
    <property type="term" value="F:phosphorelay sensor kinase activity"/>
    <property type="evidence" value="ECO:0007669"/>
    <property type="project" value="InterPro"/>
</dbReference>